<keyword evidence="1" id="KW-0472">Membrane</keyword>
<name>A0A7W5TVJ1_9MICC</name>
<evidence type="ECO:0000313" key="3">
    <source>
        <dbReference type="EMBL" id="MBB3667644.1"/>
    </source>
</evidence>
<feature type="domain" description="Heparan-alpha-glucosaminide N-acetyltransferase catalytic" evidence="2">
    <location>
        <begin position="17"/>
        <end position="230"/>
    </location>
</feature>
<proteinExistence type="predicted"/>
<sequence length="417" mass="44173">MSSRPYTSARSASRGGRLWGVDAARGLALLGMMVVHVLPNTEPLTGDPTWSGQLLAGRSAALFAVLAGVGLALLSGGRKPERPTAQISWERKVIAARALIIIAVGLVIAMLPTGVAIILVHYGVLFLLALPFLRLGARALASLAVAWVAVAPVLYWMAQNALRPQQAGASAAGQPDRLWHSPSLMDLAQPQLLGLDLAVTGYYPLLLWPAYLFTGMAIGRMDLRRVSTAVWLLVGGAAAAAASWVAGRMMLQHSDVEAQMIQVSGWEPAAVRGELLTGTHYLPLVTEPGWFLMGTPHQGSTVDLVHTIGVAVAVVGLCLLAARLKWLLAPLVGAGAMPLSLYVGHLVVLALWRGQTPDGQPWVPMPEVFLQLSAEAMTLWLIGAALLLGLVKVLLRRRGPLEAMTHAAGISLAGRRP</sequence>
<evidence type="ECO:0000256" key="1">
    <source>
        <dbReference type="SAM" id="Phobius"/>
    </source>
</evidence>
<dbReference type="InterPro" id="IPR052529">
    <property type="entry name" value="Bact_Transport_Assoc"/>
</dbReference>
<keyword evidence="4" id="KW-1185">Reference proteome</keyword>
<dbReference type="Proteomes" id="UP000547528">
    <property type="component" value="Unassembled WGS sequence"/>
</dbReference>
<gene>
    <name evidence="3" type="ORF">FHX47_001263</name>
</gene>
<organism evidence="3 4">
    <name type="scientific">Garicola koreensis</name>
    <dbReference type="NCBI Taxonomy" id="1262554"/>
    <lineage>
        <taxon>Bacteria</taxon>
        <taxon>Bacillati</taxon>
        <taxon>Actinomycetota</taxon>
        <taxon>Actinomycetes</taxon>
        <taxon>Micrococcales</taxon>
        <taxon>Micrococcaceae</taxon>
        <taxon>Garicola</taxon>
    </lineage>
</organism>
<feature type="transmembrane region" description="Helical" evidence="1">
    <location>
        <begin position="50"/>
        <end position="74"/>
    </location>
</feature>
<feature type="transmembrane region" description="Helical" evidence="1">
    <location>
        <begin position="21"/>
        <end position="38"/>
    </location>
</feature>
<dbReference type="PANTHER" id="PTHR30590">
    <property type="entry name" value="INNER MEMBRANE PROTEIN"/>
    <property type="match status" value="1"/>
</dbReference>
<dbReference type="Pfam" id="PF07786">
    <property type="entry name" value="HGSNAT_cat"/>
    <property type="match status" value="1"/>
</dbReference>
<keyword evidence="1" id="KW-0812">Transmembrane</keyword>
<feature type="transmembrane region" description="Helical" evidence="1">
    <location>
        <begin position="304"/>
        <end position="324"/>
    </location>
</feature>
<keyword evidence="1" id="KW-1133">Transmembrane helix</keyword>
<dbReference type="InterPro" id="IPR012429">
    <property type="entry name" value="HGSNAT_cat"/>
</dbReference>
<feature type="transmembrane region" description="Helical" evidence="1">
    <location>
        <begin position="372"/>
        <end position="395"/>
    </location>
</feature>
<evidence type="ECO:0000313" key="4">
    <source>
        <dbReference type="Proteomes" id="UP000547528"/>
    </source>
</evidence>
<feature type="transmembrane region" description="Helical" evidence="1">
    <location>
        <begin position="226"/>
        <end position="246"/>
    </location>
</feature>
<comment type="caution">
    <text evidence="3">The sequence shown here is derived from an EMBL/GenBank/DDBJ whole genome shotgun (WGS) entry which is preliminary data.</text>
</comment>
<feature type="transmembrane region" description="Helical" evidence="1">
    <location>
        <begin position="331"/>
        <end position="352"/>
    </location>
</feature>
<dbReference type="RefSeq" id="WP_183358052.1">
    <property type="nucleotide sequence ID" value="NZ_BAABKR010000001.1"/>
</dbReference>
<reference evidence="3 4" key="1">
    <citation type="submission" date="2020-08" db="EMBL/GenBank/DDBJ databases">
        <title>Sequencing the genomes of 1000 actinobacteria strains.</title>
        <authorList>
            <person name="Klenk H.-P."/>
        </authorList>
    </citation>
    <scope>NUCLEOTIDE SEQUENCE [LARGE SCALE GENOMIC DNA]</scope>
    <source>
        <strain evidence="3 4">DSM 28238</strain>
    </source>
</reference>
<accession>A0A7W5TVJ1</accession>
<protein>
    <submittedName>
        <fullName evidence="3">Putative membrane protein</fullName>
    </submittedName>
</protein>
<dbReference type="PANTHER" id="PTHR30590:SF2">
    <property type="entry name" value="INNER MEMBRANE PROTEIN"/>
    <property type="match status" value="1"/>
</dbReference>
<dbReference type="EMBL" id="JACIBT010000002">
    <property type="protein sequence ID" value="MBB3667644.1"/>
    <property type="molecule type" value="Genomic_DNA"/>
</dbReference>
<evidence type="ECO:0000259" key="2">
    <source>
        <dbReference type="Pfam" id="PF07786"/>
    </source>
</evidence>
<feature type="transmembrane region" description="Helical" evidence="1">
    <location>
        <begin position="140"/>
        <end position="158"/>
    </location>
</feature>
<dbReference type="AlphaFoldDB" id="A0A7W5TVJ1"/>
<feature type="transmembrane region" description="Helical" evidence="1">
    <location>
        <begin position="94"/>
        <end position="111"/>
    </location>
</feature>